<dbReference type="PROSITE" id="PS50157">
    <property type="entry name" value="ZINC_FINGER_C2H2_2"/>
    <property type="match status" value="3"/>
</dbReference>
<keyword evidence="4" id="KW-0862">Zinc</keyword>
<keyword evidence="2" id="KW-0677">Repeat</keyword>
<feature type="compositionally biased region" description="Acidic residues" evidence="6">
    <location>
        <begin position="25"/>
        <end position="37"/>
    </location>
</feature>
<feature type="region of interest" description="Disordered" evidence="6">
    <location>
        <begin position="1"/>
        <end position="37"/>
    </location>
</feature>
<evidence type="ECO:0000256" key="4">
    <source>
        <dbReference type="ARBA" id="ARBA00022833"/>
    </source>
</evidence>
<dbReference type="PROSITE" id="PS00028">
    <property type="entry name" value="ZINC_FINGER_C2H2_1"/>
    <property type="match status" value="3"/>
</dbReference>
<keyword evidence="3 5" id="KW-0863">Zinc-finger</keyword>
<dbReference type="PANTHER" id="PTHR24408:SF58">
    <property type="entry name" value="TRANSCRIPTION FACTOR (TFIIIA), PUTATIVE (AFU_ORTHOLOGUE AFUA_1G05150)-RELATED"/>
    <property type="match status" value="1"/>
</dbReference>
<dbReference type="GO" id="GO:0005634">
    <property type="term" value="C:nucleus"/>
    <property type="evidence" value="ECO:0007669"/>
    <property type="project" value="TreeGrafter"/>
</dbReference>
<keyword evidence="9" id="KW-1185">Reference proteome</keyword>
<organism evidence="8 9">
    <name type="scientific">Pristionchus entomophagus</name>
    <dbReference type="NCBI Taxonomy" id="358040"/>
    <lineage>
        <taxon>Eukaryota</taxon>
        <taxon>Metazoa</taxon>
        <taxon>Ecdysozoa</taxon>
        <taxon>Nematoda</taxon>
        <taxon>Chromadorea</taxon>
        <taxon>Rhabditida</taxon>
        <taxon>Rhabditina</taxon>
        <taxon>Diplogasteromorpha</taxon>
        <taxon>Diplogasteroidea</taxon>
        <taxon>Neodiplogasteridae</taxon>
        <taxon>Pristionchus</taxon>
    </lineage>
</organism>
<dbReference type="GO" id="GO:0043565">
    <property type="term" value="F:sequence-specific DNA binding"/>
    <property type="evidence" value="ECO:0007669"/>
    <property type="project" value="TreeGrafter"/>
</dbReference>
<feature type="non-terminal residue" evidence="8">
    <location>
        <position position="1"/>
    </location>
</feature>
<keyword evidence="1" id="KW-0479">Metal-binding</keyword>
<evidence type="ECO:0000313" key="8">
    <source>
        <dbReference type="EMBL" id="GMS80013.1"/>
    </source>
</evidence>
<name>A0AAV5SAM6_9BILA</name>
<evidence type="ECO:0000256" key="3">
    <source>
        <dbReference type="ARBA" id="ARBA00022771"/>
    </source>
</evidence>
<dbReference type="AlphaFoldDB" id="A0AAV5SAM6"/>
<dbReference type="EMBL" id="BTSX01000001">
    <property type="protein sequence ID" value="GMS80013.1"/>
    <property type="molecule type" value="Genomic_DNA"/>
</dbReference>
<dbReference type="Gene3D" id="3.30.160.60">
    <property type="entry name" value="Classic Zinc Finger"/>
    <property type="match status" value="2"/>
</dbReference>
<evidence type="ECO:0000313" key="9">
    <source>
        <dbReference type="Proteomes" id="UP001432027"/>
    </source>
</evidence>
<feature type="compositionally biased region" description="Low complexity" evidence="6">
    <location>
        <begin position="1"/>
        <end position="13"/>
    </location>
</feature>
<feature type="domain" description="C2H2-type" evidence="7">
    <location>
        <begin position="135"/>
        <end position="163"/>
    </location>
</feature>
<evidence type="ECO:0000256" key="1">
    <source>
        <dbReference type="ARBA" id="ARBA00022723"/>
    </source>
</evidence>
<proteinExistence type="predicted"/>
<dbReference type="SMART" id="SM00355">
    <property type="entry name" value="ZnF_C2H2"/>
    <property type="match status" value="4"/>
</dbReference>
<feature type="domain" description="C2H2-type" evidence="7">
    <location>
        <begin position="75"/>
        <end position="103"/>
    </location>
</feature>
<dbReference type="Pfam" id="PF00096">
    <property type="entry name" value="zf-C2H2"/>
    <property type="match status" value="1"/>
</dbReference>
<gene>
    <name evidence="8" type="ORF">PENTCL1PPCAC_2188</name>
</gene>
<dbReference type="InterPro" id="IPR036236">
    <property type="entry name" value="Znf_C2H2_sf"/>
</dbReference>
<protein>
    <recommendedName>
        <fullName evidence="7">C2H2-type domain-containing protein</fullName>
    </recommendedName>
</protein>
<feature type="domain" description="C2H2-type" evidence="7">
    <location>
        <begin position="207"/>
        <end position="230"/>
    </location>
</feature>
<feature type="non-terminal residue" evidence="8">
    <location>
        <position position="401"/>
    </location>
</feature>
<dbReference type="GO" id="GO:0008270">
    <property type="term" value="F:zinc ion binding"/>
    <property type="evidence" value="ECO:0007669"/>
    <property type="project" value="UniProtKB-KW"/>
</dbReference>
<comment type="caution">
    <text evidence="8">The sequence shown here is derived from an EMBL/GenBank/DDBJ whole genome shotgun (WGS) entry which is preliminary data.</text>
</comment>
<evidence type="ECO:0000256" key="6">
    <source>
        <dbReference type="SAM" id="MobiDB-lite"/>
    </source>
</evidence>
<reference evidence="8" key="1">
    <citation type="submission" date="2023-10" db="EMBL/GenBank/DDBJ databases">
        <title>Genome assembly of Pristionchus species.</title>
        <authorList>
            <person name="Yoshida K."/>
            <person name="Sommer R.J."/>
        </authorList>
    </citation>
    <scope>NUCLEOTIDE SEQUENCE</scope>
    <source>
        <strain evidence="8">RS0144</strain>
    </source>
</reference>
<dbReference type="GO" id="GO:0000981">
    <property type="term" value="F:DNA-binding transcription factor activity, RNA polymerase II-specific"/>
    <property type="evidence" value="ECO:0007669"/>
    <property type="project" value="TreeGrafter"/>
</dbReference>
<evidence type="ECO:0000259" key="7">
    <source>
        <dbReference type="PROSITE" id="PS50157"/>
    </source>
</evidence>
<dbReference type="SUPFAM" id="SSF57667">
    <property type="entry name" value="beta-beta-alpha zinc fingers"/>
    <property type="match status" value="1"/>
</dbReference>
<sequence>SPSKTPTSPSKTTEISRRKQTMGRDEEEEEFGREETVEEEVEEVMMEEDLVDVESYEVQSIPHHDIEYSFQNKPFRCLDCGASYRREAYLLNHLAIVHRDECAILSSAERNAKRAERRPERMIPKERPGEAAYKFGCDLCERRFLRWEGLVVHQKQIHKQVTEKAKEQEKKRDYGAKCPVCLLYFFGNHALSEHVSKTHPDHNRFIFACDICGMGFMHWARVRAHKTQIHNVPVKYTQGYLKKNPEMAKIVEAQRMRKAVERNRAKRMLEKGMLSKDSIGRDYSGLSRSEMNEYMYLMPPQLEPEMEGEMYDDDDDDDEEEIVEEEGIIDPSEMMNIQMVPLPPSSIRRPPLPPRMMGYRDHYPRFLYSAYPRGHHQLAHIHHRVTHLARRDLEILNRRMP</sequence>
<evidence type="ECO:0000256" key="2">
    <source>
        <dbReference type="ARBA" id="ARBA00022737"/>
    </source>
</evidence>
<dbReference type="Proteomes" id="UP001432027">
    <property type="component" value="Unassembled WGS sequence"/>
</dbReference>
<accession>A0AAV5SAM6</accession>
<dbReference type="PANTHER" id="PTHR24408">
    <property type="entry name" value="ZINC FINGER PROTEIN"/>
    <property type="match status" value="1"/>
</dbReference>
<evidence type="ECO:0000256" key="5">
    <source>
        <dbReference type="PROSITE-ProRule" id="PRU00042"/>
    </source>
</evidence>
<dbReference type="InterPro" id="IPR013087">
    <property type="entry name" value="Znf_C2H2_type"/>
</dbReference>